<dbReference type="SUPFAM" id="SSF51735">
    <property type="entry name" value="NAD(P)-binding Rossmann-fold domains"/>
    <property type="match status" value="1"/>
</dbReference>
<keyword evidence="9" id="KW-0413">Isomerase</keyword>
<evidence type="ECO:0000313" key="13">
    <source>
        <dbReference type="EMBL" id="TWH81710.1"/>
    </source>
</evidence>
<evidence type="ECO:0000256" key="11">
    <source>
        <dbReference type="ARBA" id="ARBA00033067"/>
    </source>
</evidence>
<comment type="catalytic activity">
    <reaction evidence="1">
        <text>UDP-alpha-D-glucose = UDP-alpha-D-galactose</text>
        <dbReference type="Rhea" id="RHEA:22168"/>
        <dbReference type="ChEBI" id="CHEBI:58885"/>
        <dbReference type="ChEBI" id="CHEBI:66914"/>
        <dbReference type="EC" id="5.1.3.2"/>
    </reaction>
</comment>
<dbReference type="EC" id="5.1.3.2" evidence="5"/>
<keyword evidence="7" id="KW-0520">NAD</keyword>
<dbReference type="GO" id="GO:0005829">
    <property type="term" value="C:cytosol"/>
    <property type="evidence" value="ECO:0007669"/>
    <property type="project" value="TreeGrafter"/>
</dbReference>
<dbReference type="PANTHER" id="PTHR43725:SF47">
    <property type="entry name" value="UDP-GLUCOSE 4-EPIMERASE"/>
    <property type="match status" value="1"/>
</dbReference>
<organism evidence="13 14">
    <name type="scientific">Sedimentibacter saalensis</name>
    <dbReference type="NCBI Taxonomy" id="130788"/>
    <lineage>
        <taxon>Bacteria</taxon>
        <taxon>Bacillati</taxon>
        <taxon>Bacillota</taxon>
        <taxon>Tissierellia</taxon>
        <taxon>Sedimentibacter</taxon>
    </lineage>
</organism>
<gene>
    <name evidence="13" type="ORF">LY60_01465</name>
</gene>
<comment type="similarity">
    <text evidence="4">Belongs to the NAD(P)-dependent epimerase/dehydratase family.</text>
</comment>
<accession>A0A562JEV2</accession>
<evidence type="ECO:0000256" key="3">
    <source>
        <dbReference type="ARBA" id="ARBA00004947"/>
    </source>
</evidence>
<dbReference type="PANTHER" id="PTHR43725">
    <property type="entry name" value="UDP-GLUCOSE 4-EPIMERASE"/>
    <property type="match status" value="1"/>
</dbReference>
<dbReference type="Pfam" id="PF01370">
    <property type="entry name" value="Epimerase"/>
    <property type="match status" value="1"/>
</dbReference>
<dbReference type="AlphaFoldDB" id="A0A562JEV2"/>
<evidence type="ECO:0000259" key="12">
    <source>
        <dbReference type="Pfam" id="PF01370"/>
    </source>
</evidence>
<evidence type="ECO:0000256" key="5">
    <source>
        <dbReference type="ARBA" id="ARBA00013189"/>
    </source>
</evidence>
<dbReference type="InterPro" id="IPR036291">
    <property type="entry name" value="NAD(P)-bd_dom_sf"/>
</dbReference>
<evidence type="ECO:0000313" key="14">
    <source>
        <dbReference type="Proteomes" id="UP000315343"/>
    </source>
</evidence>
<evidence type="ECO:0000256" key="10">
    <source>
        <dbReference type="ARBA" id="ARBA00031367"/>
    </source>
</evidence>
<dbReference type="GO" id="GO:0003978">
    <property type="term" value="F:UDP-glucose 4-epimerase activity"/>
    <property type="evidence" value="ECO:0007669"/>
    <property type="project" value="UniProtKB-EC"/>
</dbReference>
<evidence type="ECO:0000256" key="8">
    <source>
        <dbReference type="ARBA" id="ARBA00023144"/>
    </source>
</evidence>
<evidence type="ECO:0000256" key="6">
    <source>
        <dbReference type="ARBA" id="ARBA00018569"/>
    </source>
</evidence>
<evidence type="ECO:0000256" key="4">
    <source>
        <dbReference type="ARBA" id="ARBA00007637"/>
    </source>
</evidence>
<evidence type="ECO:0000256" key="7">
    <source>
        <dbReference type="ARBA" id="ARBA00023027"/>
    </source>
</evidence>
<protein>
    <recommendedName>
        <fullName evidence="6">UDP-glucose 4-epimerase</fullName>
        <ecNumber evidence="5">5.1.3.2</ecNumber>
    </recommendedName>
    <alternativeName>
        <fullName evidence="11">Galactowaldenase</fullName>
    </alternativeName>
    <alternativeName>
        <fullName evidence="10">UDP-galactose 4-epimerase</fullName>
    </alternativeName>
</protein>
<feature type="domain" description="NAD-dependent epimerase/dehydratase" evidence="12">
    <location>
        <begin position="3"/>
        <end position="176"/>
    </location>
</feature>
<dbReference type="OrthoDB" id="9809586at2"/>
<proteinExistence type="inferred from homology"/>
<evidence type="ECO:0000256" key="1">
    <source>
        <dbReference type="ARBA" id="ARBA00000083"/>
    </source>
</evidence>
<comment type="caution">
    <text evidence="13">The sequence shown here is derived from an EMBL/GenBank/DDBJ whole genome shotgun (WGS) entry which is preliminary data.</text>
</comment>
<dbReference type="GO" id="GO:0006012">
    <property type="term" value="P:galactose metabolic process"/>
    <property type="evidence" value="ECO:0007669"/>
    <property type="project" value="UniProtKB-KW"/>
</dbReference>
<sequence>MNILVIGGTKYFGIYLIKELLEQGHNVTIATRGIAKDNYGDKVSRIIFNRTDADSVKESLSGKFFDIVYDKLAYCSNDVKYLLDVIKCNKYILMSSTAVYEKHWDTKEDDFDSKNKELIWCSRMDFPYDEAKRQAEYALWQKYNDINAIAVRYPFVIGQDDYTKRLYFYVEHVIKGMPMYIDNIDCQMGFIRSDEAGLFMAFLADKDFSGPINGS</sequence>
<comment type="cofactor">
    <cofactor evidence="2">
        <name>NAD(+)</name>
        <dbReference type="ChEBI" id="CHEBI:57540"/>
    </cofactor>
</comment>
<keyword evidence="8" id="KW-0119">Carbohydrate metabolism</keyword>
<dbReference type="RefSeq" id="WP_145081890.1">
    <property type="nucleotide sequence ID" value="NZ_VLKH01000003.1"/>
</dbReference>
<dbReference type="EMBL" id="VLKH01000003">
    <property type="protein sequence ID" value="TWH81710.1"/>
    <property type="molecule type" value="Genomic_DNA"/>
</dbReference>
<keyword evidence="8" id="KW-0299">Galactose metabolism</keyword>
<dbReference type="InterPro" id="IPR001509">
    <property type="entry name" value="Epimerase_deHydtase"/>
</dbReference>
<dbReference type="Proteomes" id="UP000315343">
    <property type="component" value="Unassembled WGS sequence"/>
</dbReference>
<keyword evidence="14" id="KW-1185">Reference proteome</keyword>
<evidence type="ECO:0000256" key="2">
    <source>
        <dbReference type="ARBA" id="ARBA00001911"/>
    </source>
</evidence>
<evidence type="ECO:0000256" key="9">
    <source>
        <dbReference type="ARBA" id="ARBA00023235"/>
    </source>
</evidence>
<name>A0A562JEV2_9FIRM</name>
<comment type="pathway">
    <text evidence="3">Carbohydrate metabolism; galactose metabolism.</text>
</comment>
<dbReference type="Gene3D" id="3.40.50.720">
    <property type="entry name" value="NAD(P)-binding Rossmann-like Domain"/>
    <property type="match status" value="1"/>
</dbReference>
<reference evidence="13 14" key="1">
    <citation type="submission" date="2019-07" db="EMBL/GenBank/DDBJ databases">
        <title>Genomic Encyclopedia of Type Strains, Phase I: the one thousand microbial genomes (KMG-I) project.</title>
        <authorList>
            <person name="Kyrpides N."/>
        </authorList>
    </citation>
    <scope>NUCLEOTIDE SEQUENCE [LARGE SCALE GENOMIC DNA]</scope>
    <source>
        <strain evidence="13 14">DSM 13558</strain>
    </source>
</reference>